<accession>A0A699ULV9</accession>
<dbReference type="PROSITE" id="PS50994">
    <property type="entry name" value="INTEGRASE"/>
    <property type="match status" value="1"/>
</dbReference>
<evidence type="ECO:0000313" key="3">
    <source>
        <dbReference type="EMBL" id="GFD23487.1"/>
    </source>
</evidence>
<dbReference type="InterPro" id="IPR036397">
    <property type="entry name" value="RNaseH_sf"/>
</dbReference>
<evidence type="ECO:0000256" key="1">
    <source>
        <dbReference type="SAM" id="Coils"/>
    </source>
</evidence>
<dbReference type="SUPFAM" id="SSF53098">
    <property type="entry name" value="Ribonuclease H-like"/>
    <property type="match status" value="1"/>
</dbReference>
<name>A0A699ULV9_TANCI</name>
<feature type="domain" description="Integrase catalytic" evidence="2">
    <location>
        <begin position="1"/>
        <end position="84"/>
    </location>
</feature>
<dbReference type="AlphaFoldDB" id="A0A699ULV9"/>
<feature type="coiled-coil region" evidence="1">
    <location>
        <begin position="113"/>
        <end position="140"/>
    </location>
</feature>
<reference evidence="3" key="1">
    <citation type="journal article" date="2019" name="Sci. Rep.">
        <title>Draft genome of Tanacetum cinerariifolium, the natural source of mosquito coil.</title>
        <authorList>
            <person name="Yamashiro T."/>
            <person name="Shiraishi A."/>
            <person name="Satake H."/>
            <person name="Nakayama K."/>
        </authorList>
    </citation>
    <scope>NUCLEOTIDE SEQUENCE</scope>
</reference>
<dbReference type="InterPro" id="IPR012337">
    <property type="entry name" value="RNaseH-like_sf"/>
</dbReference>
<keyword evidence="1" id="KW-0175">Coiled coil</keyword>
<evidence type="ECO:0000259" key="2">
    <source>
        <dbReference type="PROSITE" id="PS50994"/>
    </source>
</evidence>
<dbReference type="GO" id="GO:0003676">
    <property type="term" value="F:nucleic acid binding"/>
    <property type="evidence" value="ECO:0007669"/>
    <property type="project" value="InterPro"/>
</dbReference>
<protein>
    <submittedName>
        <fullName evidence="3">Putative nucleotidyltransferase, ribonuclease H</fullName>
    </submittedName>
</protein>
<dbReference type="Gene3D" id="3.30.420.10">
    <property type="entry name" value="Ribonuclease H-like superfamily/Ribonuclease H"/>
    <property type="match status" value="1"/>
</dbReference>
<feature type="non-terminal residue" evidence="3">
    <location>
        <position position="1"/>
    </location>
</feature>
<dbReference type="EMBL" id="BKCJ011345148">
    <property type="protein sequence ID" value="GFD23487.1"/>
    <property type="molecule type" value="Genomic_DNA"/>
</dbReference>
<proteinExistence type="predicted"/>
<dbReference type="InterPro" id="IPR001584">
    <property type="entry name" value="Integrase_cat-core"/>
</dbReference>
<feature type="non-terminal residue" evidence="3">
    <location>
        <position position="149"/>
    </location>
</feature>
<dbReference type="GO" id="GO:0015074">
    <property type="term" value="P:DNA integration"/>
    <property type="evidence" value="ECO:0007669"/>
    <property type="project" value="InterPro"/>
</dbReference>
<comment type="caution">
    <text evidence="3">The sequence shown here is derived from an EMBL/GenBank/DDBJ whole genome shotgun (WGS) entry which is preliminary data.</text>
</comment>
<keyword evidence="3" id="KW-0808">Transferase</keyword>
<sequence length="149" mass="17384">AYFLPICKDYSVSKLAKTFQQEIVRLHDTPSVIVSDRDLRFTSRFWKGLQKASGTRLKFSTAFHPRTDGQTERTIQTLEDILRSCALEWTGNWDDYICLDQVRKRVIEGPKMIEVTNKKVAVAKEKLKEARARQKSYADKNRRSIEFQP</sequence>
<dbReference type="PANTHER" id="PTHR35046:SF18">
    <property type="entry name" value="RNA-DIRECTED DNA POLYMERASE"/>
    <property type="match status" value="1"/>
</dbReference>
<organism evidence="3">
    <name type="scientific">Tanacetum cinerariifolium</name>
    <name type="common">Dalmatian daisy</name>
    <name type="synonym">Chrysanthemum cinerariifolium</name>
    <dbReference type="NCBI Taxonomy" id="118510"/>
    <lineage>
        <taxon>Eukaryota</taxon>
        <taxon>Viridiplantae</taxon>
        <taxon>Streptophyta</taxon>
        <taxon>Embryophyta</taxon>
        <taxon>Tracheophyta</taxon>
        <taxon>Spermatophyta</taxon>
        <taxon>Magnoliopsida</taxon>
        <taxon>eudicotyledons</taxon>
        <taxon>Gunneridae</taxon>
        <taxon>Pentapetalae</taxon>
        <taxon>asterids</taxon>
        <taxon>campanulids</taxon>
        <taxon>Asterales</taxon>
        <taxon>Asteraceae</taxon>
        <taxon>Asteroideae</taxon>
        <taxon>Anthemideae</taxon>
        <taxon>Anthemidinae</taxon>
        <taxon>Tanacetum</taxon>
    </lineage>
</organism>
<dbReference type="GO" id="GO:0016740">
    <property type="term" value="F:transferase activity"/>
    <property type="evidence" value="ECO:0007669"/>
    <property type="project" value="UniProtKB-KW"/>
</dbReference>
<dbReference type="PANTHER" id="PTHR35046">
    <property type="entry name" value="ZINC KNUCKLE (CCHC-TYPE) FAMILY PROTEIN"/>
    <property type="match status" value="1"/>
</dbReference>
<gene>
    <name evidence="3" type="ORF">Tci_895456</name>
</gene>